<evidence type="ECO:0000256" key="1">
    <source>
        <dbReference type="SAM" id="MobiDB-lite"/>
    </source>
</evidence>
<keyword evidence="3" id="KW-1185">Reference proteome</keyword>
<dbReference type="Proteomes" id="UP001304769">
    <property type="component" value="Unassembled WGS sequence"/>
</dbReference>
<organism evidence="2 3">
    <name type="scientific">Sinomonas terricola</name>
    <dbReference type="NCBI Taxonomy" id="3110330"/>
    <lineage>
        <taxon>Bacteria</taxon>
        <taxon>Bacillati</taxon>
        <taxon>Actinomycetota</taxon>
        <taxon>Actinomycetes</taxon>
        <taxon>Micrococcales</taxon>
        <taxon>Micrococcaceae</taxon>
        <taxon>Sinomonas</taxon>
    </lineage>
</organism>
<name>A0ABU5TB98_9MICC</name>
<feature type="region of interest" description="Disordered" evidence="1">
    <location>
        <begin position="349"/>
        <end position="380"/>
    </location>
</feature>
<feature type="compositionally biased region" description="Basic and acidic residues" evidence="1">
    <location>
        <begin position="349"/>
        <end position="358"/>
    </location>
</feature>
<gene>
    <name evidence="2" type="ORF">SPF06_19770</name>
</gene>
<sequence>MGMHGFGLTDDRLRTLYRTVPGPVAFIDESMRTPNDLGERPFYLMSGVIVDREQGSIVRDVLMDIPGSRYWHTYEAYKSPAGQRLIAEMIKYIGQAVEFNIVTVQATIDRSDRTLERARKECLTALASELTRGTGPNAVRLLVMESRNREHYPKGDAHDKDTVRALRAAGSLPREVTTHHTSSGKEPLLWTADLVSWALRRRLAVDDRAWFAPVEDVTTVLRVDGADMAVKRSNPHRRQPSPGVQPAVSHESDRSRERGPVVASRPNIHFGRTEGEYLAALRRAPAPEHGRTEREVALAVGTGDPARFVAATREYLQRPDQGSPAAEAVIAQAADHMLGADNAKKVRDALERLRASRDPEDDPTGYDGPAAPGRTRGMGR</sequence>
<comment type="caution">
    <text evidence="2">The sequence shown here is derived from an EMBL/GenBank/DDBJ whole genome shotgun (WGS) entry which is preliminary data.</text>
</comment>
<protein>
    <submittedName>
        <fullName evidence="2">DUF3800 domain-containing protein</fullName>
    </submittedName>
</protein>
<dbReference type="RefSeq" id="WP_323280878.1">
    <property type="nucleotide sequence ID" value="NZ_JAYGGQ010000019.1"/>
</dbReference>
<feature type="region of interest" description="Disordered" evidence="1">
    <location>
        <begin position="229"/>
        <end position="265"/>
    </location>
</feature>
<evidence type="ECO:0000313" key="3">
    <source>
        <dbReference type="Proteomes" id="UP001304769"/>
    </source>
</evidence>
<feature type="compositionally biased region" description="Basic and acidic residues" evidence="1">
    <location>
        <begin position="250"/>
        <end position="259"/>
    </location>
</feature>
<accession>A0ABU5TB98</accession>
<evidence type="ECO:0000313" key="2">
    <source>
        <dbReference type="EMBL" id="MEA5456967.1"/>
    </source>
</evidence>
<reference evidence="2 3" key="1">
    <citation type="submission" date="2023-12" db="EMBL/GenBank/DDBJ databases">
        <title>Sinomonas terricola sp. nov, isolated from litchi orchard soil in Guangdong, PR China.</title>
        <authorList>
            <person name="Jiaxin W."/>
            <person name="Yang Z."/>
            <person name="Honghui Z."/>
        </authorList>
    </citation>
    <scope>NUCLEOTIDE SEQUENCE [LARGE SCALE GENOMIC DNA]</scope>
    <source>
        <strain evidence="2 3">JGH33</strain>
    </source>
</reference>
<proteinExistence type="predicted"/>
<dbReference type="EMBL" id="JAYGGQ010000019">
    <property type="protein sequence ID" value="MEA5456967.1"/>
    <property type="molecule type" value="Genomic_DNA"/>
</dbReference>